<dbReference type="Proteomes" id="UP000198263">
    <property type="component" value="Unassembled WGS sequence"/>
</dbReference>
<name>A0A658QTJ4_9BURK</name>
<comment type="caution">
    <text evidence="1">The sequence shown here is derived from an EMBL/GenBank/DDBJ whole genome shotgun (WGS) entry which is preliminary data.</text>
</comment>
<sequence>MPGSQSIECSKFSKGFDLYQSMRASIEIYFAVQMGFVSAHEIVMARPLVEVRFSSLTQLCN</sequence>
<keyword evidence="2" id="KW-1185">Reference proteome</keyword>
<dbReference type="EMBL" id="FCNV02000002">
    <property type="protein sequence ID" value="SAL20144.1"/>
    <property type="molecule type" value="Genomic_DNA"/>
</dbReference>
<accession>A0A658QTJ4</accession>
<organism evidence="1 2">
    <name type="scientific">Caballeronia concitans</name>
    <dbReference type="NCBI Taxonomy" id="1777133"/>
    <lineage>
        <taxon>Bacteria</taxon>
        <taxon>Pseudomonadati</taxon>
        <taxon>Pseudomonadota</taxon>
        <taxon>Betaproteobacteria</taxon>
        <taxon>Burkholderiales</taxon>
        <taxon>Burkholderiaceae</taxon>
        <taxon>Caballeronia</taxon>
    </lineage>
</organism>
<protein>
    <submittedName>
        <fullName evidence="1">Uncharacterized protein</fullName>
    </submittedName>
</protein>
<gene>
    <name evidence="1" type="ORF">AWB72_01302</name>
</gene>
<proteinExistence type="predicted"/>
<evidence type="ECO:0000313" key="2">
    <source>
        <dbReference type="Proteomes" id="UP000198263"/>
    </source>
</evidence>
<reference evidence="1 2" key="1">
    <citation type="submission" date="2016-01" db="EMBL/GenBank/DDBJ databases">
        <authorList>
            <person name="Peeters C."/>
        </authorList>
    </citation>
    <scope>NUCLEOTIDE SEQUENCE [LARGE SCALE GENOMIC DNA]</scope>
    <source>
        <strain evidence="1">LMG 29315</strain>
    </source>
</reference>
<dbReference type="AlphaFoldDB" id="A0A658QTJ4"/>
<evidence type="ECO:0000313" key="1">
    <source>
        <dbReference type="EMBL" id="SAL20144.1"/>
    </source>
</evidence>